<keyword evidence="4" id="KW-1185">Reference proteome</keyword>
<accession>A0AAQ3WBC1</accession>
<keyword evidence="1" id="KW-1133">Transmembrane helix</keyword>
<evidence type="ECO:0000259" key="2">
    <source>
        <dbReference type="Pfam" id="PF04230"/>
    </source>
</evidence>
<organism evidence="3 4">
    <name type="scientific">Candidatus Enterococcus palustris</name>
    <dbReference type="NCBI Taxonomy" id="1834189"/>
    <lineage>
        <taxon>Bacteria</taxon>
        <taxon>Bacillati</taxon>
        <taxon>Bacillota</taxon>
        <taxon>Bacilli</taxon>
        <taxon>Lactobacillales</taxon>
        <taxon>Enterococcaceae</taxon>
        <taxon>Enterococcus</taxon>
    </lineage>
</organism>
<protein>
    <submittedName>
        <fullName evidence="3">Colanic acid/amylovoran biosynthesis protein</fullName>
    </submittedName>
</protein>
<dbReference type="PANTHER" id="PTHR36836">
    <property type="entry name" value="COLANIC ACID BIOSYNTHESIS PROTEIN WCAK"/>
    <property type="match status" value="1"/>
</dbReference>
<dbReference type="Proteomes" id="UP000194948">
    <property type="component" value="Chromosome"/>
</dbReference>
<reference evidence="3 4" key="2">
    <citation type="submission" date="2024-03" db="EMBL/GenBank/DDBJ databases">
        <title>The Genome Sequence of Enterococcus sp. DIV0205d.</title>
        <authorList>
            <consortium name="The Broad Institute Genomics Platform"/>
            <consortium name="The Broad Institute Microbial Omics Core"/>
            <consortium name="The Broad Institute Genomic Center for Infectious Diseases"/>
            <person name="Earl A."/>
            <person name="Manson A."/>
            <person name="Gilmore M."/>
            <person name="Schwartman J."/>
            <person name="Shea T."/>
            <person name="Abouelleil A."/>
            <person name="Cao P."/>
            <person name="Chapman S."/>
            <person name="Cusick C."/>
            <person name="Young S."/>
            <person name="Neafsey D."/>
            <person name="Nusbaum C."/>
            <person name="Birren B."/>
        </authorList>
    </citation>
    <scope>NUCLEOTIDE SEQUENCE [LARGE SCALE GENOMIC DNA]</scope>
    <source>
        <strain evidence="3 4">7F3_DIV0205</strain>
    </source>
</reference>
<feature type="transmembrane region" description="Helical" evidence="1">
    <location>
        <begin position="65"/>
        <end position="84"/>
    </location>
</feature>
<proteinExistence type="predicted"/>
<dbReference type="InterPro" id="IPR007345">
    <property type="entry name" value="Polysacch_pyruvyl_Trfase"/>
</dbReference>
<evidence type="ECO:0000313" key="4">
    <source>
        <dbReference type="Proteomes" id="UP000194948"/>
    </source>
</evidence>
<dbReference type="AlphaFoldDB" id="A0AAQ3WBC1"/>
<feature type="domain" description="Polysaccharide pyruvyl transferase" evidence="2">
    <location>
        <begin position="62"/>
        <end position="315"/>
    </location>
</feature>
<gene>
    <name evidence="3" type="ORF">A5821_003164</name>
</gene>
<evidence type="ECO:0000313" key="3">
    <source>
        <dbReference type="EMBL" id="WYK02027.1"/>
    </source>
</evidence>
<keyword evidence="1" id="KW-0812">Transmembrane</keyword>
<evidence type="ECO:0000256" key="1">
    <source>
        <dbReference type="SAM" id="Phobius"/>
    </source>
</evidence>
<sequence>MIMKIVIDNCVPLNNGDAALIFSVGEKFENENQVIYNTNNFEKVKEKYPETSWSRSLLDRRIYRFIWKVLPFLNKIIFFFPIILKKEYRQSDAIISAPGGYIHSYYGIEFRMYILYLCKKILKKKVGIYSQSIGNLTRSDQKIFIKYATNLDFIFVRDEISYRRVLEYGDLKNVYLTKDAAFLLGKKDLQDKIDKKKRKVAISVRSWDKEGRSKTRYYDLIGTIINICLEKDFEIVFLSTCQGLDDYVDDSKVAEDIIKTLNLKECTSISIDSDYHDLNELQCAIRDFDFVIGTRLHMCILSLLNSVPAFNISYEEKGKATYEYLDIADYSIDYNNENNIAEKLEVFFEIDEFRRETLSKKIKTIIAEQEDFFEIAEQLIIEGK</sequence>
<dbReference type="Pfam" id="PF04230">
    <property type="entry name" value="PS_pyruv_trans"/>
    <property type="match status" value="1"/>
</dbReference>
<reference evidence="4" key="1">
    <citation type="submission" date="2017-05" db="EMBL/GenBank/DDBJ databases">
        <title>The Genome Sequence of EEnterococcus faecalis 9F2_4866.</title>
        <authorList>
            <consortium name="The Broad Institute Genomics Platform"/>
            <consortium name="The Broad Institute Genomic Center for Infectious Diseases"/>
            <person name="Earl A."/>
            <person name="Manson A."/>
            <person name="Schwartman J."/>
            <person name="Gilmore M."/>
            <person name="Abouelleil A."/>
            <person name="Cao P."/>
            <person name="Chapman S."/>
            <person name="Cusick C."/>
            <person name="Shea T."/>
            <person name="Young S."/>
            <person name="Neafsey D."/>
            <person name="Nusbaum C."/>
            <person name="Birren B."/>
        </authorList>
    </citation>
    <scope>NUCLEOTIDE SEQUENCE [LARGE SCALE GENOMIC DNA]</scope>
    <source>
        <strain evidence="4">7F3_DIV0205</strain>
    </source>
</reference>
<dbReference type="PANTHER" id="PTHR36836:SF1">
    <property type="entry name" value="COLANIC ACID BIOSYNTHESIS PROTEIN WCAK"/>
    <property type="match status" value="1"/>
</dbReference>
<dbReference type="EMBL" id="CP147244">
    <property type="protein sequence ID" value="WYK02027.1"/>
    <property type="molecule type" value="Genomic_DNA"/>
</dbReference>
<name>A0AAQ3WBC1_9ENTE</name>
<keyword evidence="1" id="KW-0472">Membrane</keyword>